<proteinExistence type="predicted"/>
<accession>A0A644V7K9</accession>
<dbReference type="AlphaFoldDB" id="A0A644V7K9"/>
<comment type="caution">
    <text evidence="1">The sequence shown here is derived from an EMBL/GenBank/DDBJ whole genome shotgun (WGS) entry which is preliminary data.</text>
</comment>
<evidence type="ECO:0000313" key="1">
    <source>
        <dbReference type="EMBL" id="MPL86762.1"/>
    </source>
</evidence>
<name>A0A644V7K9_9ZZZZ</name>
<evidence type="ECO:0008006" key="2">
    <source>
        <dbReference type="Google" id="ProtNLM"/>
    </source>
</evidence>
<dbReference type="EMBL" id="VSSQ01000227">
    <property type="protein sequence ID" value="MPL86762.1"/>
    <property type="molecule type" value="Genomic_DNA"/>
</dbReference>
<sequence length="65" mass="7445">MWKVVYIAQNKESMKRAKLLLEQNGFLVEVKEVNSGAKNSTSELCVPFSEAEEAYEIIYNNMTNI</sequence>
<gene>
    <name evidence="1" type="ORF">SDC9_32749</name>
</gene>
<protein>
    <recommendedName>
        <fullName evidence="2">Glutamate decarboxylase</fullName>
    </recommendedName>
</protein>
<organism evidence="1">
    <name type="scientific">bioreactor metagenome</name>
    <dbReference type="NCBI Taxonomy" id="1076179"/>
    <lineage>
        <taxon>unclassified sequences</taxon>
        <taxon>metagenomes</taxon>
        <taxon>ecological metagenomes</taxon>
    </lineage>
</organism>
<reference evidence="1" key="1">
    <citation type="submission" date="2019-08" db="EMBL/GenBank/DDBJ databases">
        <authorList>
            <person name="Kucharzyk K."/>
            <person name="Murdoch R.W."/>
            <person name="Higgins S."/>
            <person name="Loffler F."/>
        </authorList>
    </citation>
    <scope>NUCLEOTIDE SEQUENCE</scope>
</reference>